<dbReference type="Gene3D" id="3.40.50.1820">
    <property type="entry name" value="alpha/beta hydrolase"/>
    <property type="match status" value="1"/>
</dbReference>
<dbReference type="PANTHER" id="PTHR43194:SF2">
    <property type="entry name" value="PEROXISOMAL MEMBRANE PROTEIN LPX1"/>
    <property type="match status" value="1"/>
</dbReference>
<evidence type="ECO:0000313" key="3">
    <source>
        <dbReference type="Proteomes" id="UP000237655"/>
    </source>
</evidence>
<dbReference type="PANTHER" id="PTHR43194">
    <property type="entry name" value="HYDROLASE ALPHA/BETA FOLD FAMILY"/>
    <property type="match status" value="1"/>
</dbReference>
<dbReference type="EMBL" id="CP043622">
    <property type="protein sequence ID" value="QEP30644.1"/>
    <property type="molecule type" value="Genomic_DNA"/>
</dbReference>
<protein>
    <submittedName>
        <fullName evidence="2">Alpha/beta hydrolase</fullName>
    </submittedName>
</protein>
<sequence>MTETLKETTPIRRETVSLAGREVDLCRAGQGGELLFLHSGPSPVYDSRSFLERLARDHTVFAPGHPGLGRLPRPAEFRRIDDLVYFYLDLVDELGLRGRPVVAASVGGWIAAEMALRDPGLFSAMVLINPLGLRVGAPMDRPIADIWAMPRTDRRALQFARAEFQSDDPAGRSDEELLELARFEENLSRYAWKPFLHNPVLARWLGRIRTRTLVIRGAEDRFVAEAVHRALAEGLPNAHLALVSGAGHQPHVEDPVAVALVIDDFLNDCRSTEGSAPR</sequence>
<dbReference type="Pfam" id="PF12697">
    <property type="entry name" value="Abhydrolase_6"/>
    <property type="match status" value="1"/>
</dbReference>
<keyword evidence="3" id="KW-1185">Reference proteome</keyword>
<keyword evidence="2" id="KW-0614">Plasmid</keyword>
<dbReference type="AlphaFoldDB" id="A0A5C2H2H0"/>
<evidence type="ECO:0000313" key="2">
    <source>
        <dbReference type="EMBL" id="QEP30644.1"/>
    </source>
</evidence>
<proteinExistence type="predicted"/>
<dbReference type="PRINTS" id="PR00111">
    <property type="entry name" value="ABHYDROLASE"/>
</dbReference>
<name>A0A5C2H2H0_9RHOB</name>
<dbReference type="SUPFAM" id="SSF53474">
    <property type="entry name" value="alpha/beta-Hydrolases"/>
    <property type="match status" value="1"/>
</dbReference>
<organism evidence="2 3">
    <name type="scientific">Pukyongiella litopenaei</name>
    <dbReference type="NCBI Taxonomy" id="2605946"/>
    <lineage>
        <taxon>Bacteria</taxon>
        <taxon>Pseudomonadati</taxon>
        <taxon>Pseudomonadota</taxon>
        <taxon>Alphaproteobacteria</taxon>
        <taxon>Rhodobacterales</taxon>
        <taxon>Paracoccaceae</taxon>
        <taxon>Pukyongiella</taxon>
    </lineage>
</organism>
<evidence type="ECO:0000259" key="1">
    <source>
        <dbReference type="Pfam" id="PF12697"/>
    </source>
</evidence>
<gene>
    <name evidence="2" type="ORF">C6Y53_20820</name>
</gene>
<geneLocation type="plasmid" evidence="2 3">
    <name>p4</name>
</geneLocation>
<dbReference type="InterPro" id="IPR029058">
    <property type="entry name" value="AB_hydrolase_fold"/>
</dbReference>
<dbReference type="Proteomes" id="UP000237655">
    <property type="component" value="Plasmid p4"/>
</dbReference>
<accession>A0A5C2H2H0</accession>
<reference evidence="2 3" key="1">
    <citation type="submission" date="2019-09" db="EMBL/GenBank/DDBJ databases">
        <title>Novel bacterium SH-1.</title>
        <authorList>
            <person name="Kim Y.-S."/>
            <person name="Kim K.-H."/>
        </authorList>
    </citation>
    <scope>NUCLEOTIDE SEQUENCE [LARGE SCALE GENOMIC DNA]</scope>
    <source>
        <strain evidence="2 3">SH-1</strain>
        <plasmid evidence="2 3">p4</plasmid>
    </source>
</reference>
<dbReference type="InterPro" id="IPR050228">
    <property type="entry name" value="Carboxylesterase_BioH"/>
</dbReference>
<dbReference type="GO" id="GO:0016787">
    <property type="term" value="F:hydrolase activity"/>
    <property type="evidence" value="ECO:0007669"/>
    <property type="project" value="UniProtKB-KW"/>
</dbReference>
<dbReference type="InterPro" id="IPR000073">
    <property type="entry name" value="AB_hydrolase_1"/>
</dbReference>
<dbReference type="KEGG" id="thas:C6Y53_20820"/>
<feature type="domain" description="AB hydrolase-1" evidence="1">
    <location>
        <begin position="34"/>
        <end position="259"/>
    </location>
</feature>
<dbReference type="RefSeq" id="WP_149615814.1">
    <property type="nucleotide sequence ID" value="NZ_CP043622.1"/>
</dbReference>
<keyword evidence="2" id="KW-0378">Hydrolase</keyword>